<protein>
    <submittedName>
        <fullName evidence="2">Uncharacterized protein</fullName>
    </submittedName>
</protein>
<dbReference type="EMBL" id="LN679275">
    <property type="protein sequence ID" value="CEL54642.1"/>
    <property type="molecule type" value="Genomic_DNA"/>
</dbReference>
<proteinExistence type="predicted"/>
<organism evidence="2 3">
    <name type="scientific">Thanatephorus cucumeris (strain AG1-IB / isolate 7/3/14)</name>
    <name type="common">Lettuce bottom rot fungus</name>
    <name type="synonym">Rhizoctonia solani</name>
    <dbReference type="NCBI Taxonomy" id="1108050"/>
    <lineage>
        <taxon>Eukaryota</taxon>
        <taxon>Fungi</taxon>
        <taxon>Dikarya</taxon>
        <taxon>Basidiomycota</taxon>
        <taxon>Agaricomycotina</taxon>
        <taxon>Agaricomycetes</taxon>
        <taxon>Cantharellales</taxon>
        <taxon>Ceratobasidiaceae</taxon>
        <taxon>Rhizoctonia</taxon>
        <taxon>Rhizoctonia solani AG-1</taxon>
    </lineage>
</organism>
<evidence type="ECO:0000256" key="1">
    <source>
        <dbReference type="SAM" id="MobiDB-lite"/>
    </source>
</evidence>
<accession>A0A0B7FEL8</accession>
<evidence type="ECO:0000313" key="3">
    <source>
        <dbReference type="Proteomes" id="UP000059188"/>
    </source>
</evidence>
<gene>
    <name evidence="2" type="ORF">RSOLAG1IB_11732</name>
</gene>
<dbReference type="AlphaFoldDB" id="A0A0B7FEL8"/>
<feature type="region of interest" description="Disordered" evidence="1">
    <location>
        <begin position="1"/>
        <end position="21"/>
    </location>
</feature>
<reference evidence="2 3" key="1">
    <citation type="submission" date="2014-11" db="EMBL/GenBank/DDBJ databases">
        <authorList>
            <person name="Wibberg Daniel"/>
        </authorList>
    </citation>
    <scope>NUCLEOTIDE SEQUENCE [LARGE SCALE GENOMIC DNA]</scope>
    <source>
        <strain evidence="2">Rhizoctonia solani AG1-IB 7/3/14</strain>
    </source>
</reference>
<sequence>MFNVHSQPQRTHHRPSTRKTELRWTGKLRARMRFALANIIECRSLKSRPESHSKVRHACTTLKDCLSALCRGSTELLADPQRDQLTYALDPLQVPQFIVGPVLVASLVSESGNVVGMVIEDHIDSDELQVLRVPLSLTAILAV</sequence>
<name>A0A0B7FEL8_THACB</name>
<dbReference type="OrthoDB" id="3199820at2759"/>
<keyword evidence="3" id="KW-1185">Reference proteome</keyword>
<evidence type="ECO:0000313" key="2">
    <source>
        <dbReference type="EMBL" id="CEL54642.1"/>
    </source>
</evidence>
<dbReference type="Proteomes" id="UP000059188">
    <property type="component" value="Unassembled WGS sequence"/>
</dbReference>